<gene>
    <name evidence="1" type="ORF">A2Z23_00515</name>
</gene>
<name>A0A1F5G2L4_9BACT</name>
<dbReference type="AlphaFoldDB" id="A0A1F5G2L4"/>
<organism evidence="1 2">
    <name type="scientific">Candidatus Curtissbacteria bacterium RBG_16_39_7</name>
    <dbReference type="NCBI Taxonomy" id="1797707"/>
    <lineage>
        <taxon>Bacteria</taxon>
        <taxon>Candidatus Curtissiibacteriota</taxon>
    </lineage>
</organism>
<evidence type="ECO:0000313" key="1">
    <source>
        <dbReference type="EMBL" id="OGD86122.1"/>
    </source>
</evidence>
<protein>
    <submittedName>
        <fullName evidence="1">Uncharacterized protein</fullName>
    </submittedName>
</protein>
<proteinExistence type="predicted"/>
<dbReference type="EMBL" id="MFAV01000033">
    <property type="protein sequence ID" value="OGD86122.1"/>
    <property type="molecule type" value="Genomic_DNA"/>
</dbReference>
<sequence>MSKGFPIQKEPKCAHKERLHTPLEVKLEEFLKREFGIQEHHCVEDEIRGCWGNLYIVGRSREEAEAVYSFTSLSFDEIPESQEDMVEVRIIAPEKILPRINEVLGEYKIQSSQSILS</sequence>
<comment type="caution">
    <text evidence="1">The sequence shown here is derived from an EMBL/GenBank/DDBJ whole genome shotgun (WGS) entry which is preliminary data.</text>
</comment>
<accession>A0A1F5G2L4</accession>
<evidence type="ECO:0000313" key="2">
    <source>
        <dbReference type="Proteomes" id="UP000176628"/>
    </source>
</evidence>
<dbReference type="Proteomes" id="UP000176628">
    <property type="component" value="Unassembled WGS sequence"/>
</dbReference>
<reference evidence="1 2" key="1">
    <citation type="journal article" date="2016" name="Nat. Commun.">
        <title>Thousands of microbial genomes shed light on interconnected biogeochemical processes in an aquifer system.</title>
        <authorList>
            <person name="Anantharaman K."/>
            <person name="Brown C.T."/>
            <person name="Hug L.A."/>
            <person name="Sharon I."/>
            <person name="Castelle C.J."/>
            <person name="Probst A.J."/>
            <person name="Thomas B.C."/>
            <person name="Singh A."/>
            <person name="Wilkins M.J."/>
            <person name="Karaoz U."/>
            <person name="Brodie E.L."/>
            <person name="Williams K.H."/>
            <person name="Hubbard S.S."/>
            <person name="Banfield J.F."/>
        </authorList>
    </citation>
    <scope>NUCLEOTIDE SEQUENCE [LARGE SCALE GENOMIC DNA]</scope>
</reference>